<organism evidence="1 2">
    <name type="scientific">Dendrolimus kikuchii</name>
    <dbReference type="NCBI Taxonomy" id="765133"/>
    <lineage>
        <taxon>Eukaryota</taxon>
        <taxon>Metazoa</taxon>
        <taxon>Ecdysozoa</taxon>
        <taxon>Arthropoda</taxon>
        <taxon>Hexapoda</taxon>
        <taxon>Insecta</taxon>
        <taxon>Pterygota</taxon>
        <taxon>Neoptera</taxon>
        <taxon>Endopterygota</taxon>
        <taxon>Lepidoptera</taxon>
        <taxon>Glossata</taxon>
        <taxon>Ditrysia</taxon>
        <taxon>Bombycoidea</taxon>
        <taxon>Lasiocampidae</taxon>
        <taxon>Dendrolimus</taxon>
    </lineage>
</organism>
<dbReference type="EMBL" id="CM034395">
    <property type="protein sequence ID" value="KAJ0178638.1"/>
    <property type="molecule type" value="Genomic_DNA"/>
</dbReference>
<proteinExistence type="predicted"/>
<protein>
    <submittedName>
        <fullName evidence="1">Uncharacterized protein</fullName>
    </submittedName>
</protein>
<evidence type="ECO:0000313" key="2">
    <source>
        <dbReference type="Proteomes" id="UP000824533"/>
    </source>
</evidence>
<sequence length="4744" mass="542152">MANRWLNVLFGVAFIQGITTFSPINVAEEAQDLDQEWIEFNKMMRDPAYRLPTTTLPRHYEVSLTPYFENVTNVQQFTFDGEVTIYLSAAEANINEIVMHCNDLNITTLSIGFMNGSNFVDITAAGQVFVCEMPYSFLRIRTSSILQMNQEYIVRSTFRGNLQNNMRGFYRSWYIDSTNQKRWMGTTQFQPHHARQAFPCYDEPGFKATFDITMNREADFSPTISNMPMRNNQTLQNGRISETFYTTPVTSTYLLAFIVSHYITVSDNNDAVRPFTIHARDNIGRQGDYSLEVGMKLLDLMEEYTNISYYQMATNMNMKQAAIPDFSAGAMENWGLLTYREALILYDPDNTNNWYHQRIANIVSHEIAHMWFGNLVTCAWWDNLWLNEAFARFYQYFLTNEVEPSMGYAIRFITEQIHVAMFSDSVDSAHPLTDLNVIDPTSVSAHFSTITYARGAAVLRMTQYLLGIDTYVKGLRIYLKEREYDVAEPHHLFSALDRAAVEDGALSNYGGITIDQYFRTWSEKAGHPLITVTVNQGTGRMTVTQARWERNTGQSNDPSLWHVPITWTRGGAPDFQDLKPSQIITEQINVIERGTTGLEWVIFNKQESGFYRVNYDDVNWALLTNALRGNQRTVIHEFNRAQIVDDVFQLARANVMSYVRALNILSFLEFEDAYAPWLAAINGFGFVIRRLAHDADNLQKLNELILSLSPAVVNHLGFYEYVPTTNNYMDDLQRMYVMEFLCNAGHQPCINVAVQYYQAWRFGGFIPANMRPWVYCNGLRYGNADDFNFFWNRYLQEDLSNEKVVMLQNAGCTTDTASLERFLDAIVSGNDDIRAQDSSTAISSAITSNEVNTMRAFNWLTRNVEQTAQTVGTATLLNTITSRLLNEEQINEVLTWAENNSGILGSAYNTVLSGVQTSRSNLQWSAQRMVEFTSYFETGYVEDNLNTTTTTTTTTTTQSTTVSTTEATTAAPGTVFSRSYGVVPATMGITMLLPTVLCLLIGFGSAVPRDELRADFEFEGYSTNLDDPKYRLLDNVYPHRVTVDMDVFLNITNFNGIVTHEVEVRENLTQIVLHQNVVSITGINVIDSNNNPVALQFPDPFTTDSYYEILLINFANIMVPGNYSITIRYVARINDNPQDRGFYRGYYYLNNQIRYYATTQFQPFHARKAFPCFDEPQFKSVYTIAITRDSNLSPSYSNMAIAETVTVATNRTRETFHPTPIISAYLVAFHVSDFVETNYTSTPARPFGIISRQGVTDQHPYAADIGIRITTELDDYLAIQYHEMGQGILMKNDHIALPDFPSGAMENWGMVNYREAYLLYDPQHTNINNKIFIATIIAHELAHKWFGNLVTCFWWSNLWLNESYASFFEYFAAHYADPTLELDEQFIVDYVHSALTSDASAGATSMNWTAVASNPSISAHFSTTSYAKGASVLRMMEHFVGARTFRNALRYYLRDNAYDIGTPEDVYNGFRQAVAEDFEFLRDFPNVEIGQIFDSWVQNAGAPVINVSVNMDTGLISLTQERFQLTGTPAEQLWHIPITWTHSGNLNFSSTKPSFIMSTRNASIQNAAGHNFVILNIAQSGLYRVFYDDHNYEMIASYLRSNNRENIHKMNRAQIVNDVLFFIRTGRISATRAFDVLSFLELETDYYVWAGALTQLDWIRRRLEHLPDAHAELSDYIANSMRIVIQNLGYDERATDSTSTILNRMQIMNYACNLGHAGCISDSLAKWRRFMNNDTNLVPVNARRYVYCIGMREGNATDYNFLFQKYNTSENTADMVVMLRALACTKDEASLQHYLQQSMYNDRIRIHDRTNAFTYALQGNPENLRIVLDFLYQNFALIRDTYGGEARLNVAMNQLSTFLTDFNTIREFQAWVFNNQIQLQGSFATGVSVVNTAMSNLQWGSNSAYDIYTTLLARSSALPITASLSLLFAARIKDIRYFGNARMSRSLISALSILLLATSKADHPVSWYRDFDPVPIIDEATRNTEIVYRLPESVIPLEYDIYLDLYFDERTDRPFSYDGREYIVIQAVEENVRQIVLHSNVDSIDTITLTNTDSGVPFAVNPLDPFTLEPEYHFLKINLVSPMVVGQNYTLTIGYSSTMNEGPMKRGIWRGWYRDANNTERFYATTHFQPYNARQAFPCWDEPLFKAVFRLHITRPQSYSATFTNTGSQVVSVTNNRIQETFHATPRMSSYLLTFLVSESFTVIAEDTSFNPPIRIIGRSNSVGLGDHALKLSVKMTEYFDEYFGIPYESLHPNLLNDHISSPDWASAGTENWGMVSYRELNLLIDPNETIMSVEHYAATLVSHELAHKWFGNLITCFWWSNTWINEGFASYFGYIATHAMFPEYDFHEHFNSRYLQNSLSFDSGTSTVPLNHDVNTPAQVTGHFGTVSYSKGAAFLRMTANIITPETFRKACQKFLIDNAYEPTDQYDLYKAFAEAVQEDNSLAAYSNFDFQEYYAIWVNEAGYPILMVDINHSTGVIRLRQERFFLSATISPTGQLYPIPITYSTRRNRDFENLRPFQMMTTAEGTITKTPGEEWVIFNNLQHGHYRVDYDTRSWHLIADALLAEPETIHYMNRAQVVDDIFALMRSQRMSYNMGFHILKFLRHETNNHVWSPAITGYTWLRNRLRHLPESQATFDSFILSYLEHVIDELGFDVASNETPTVSMTRQDVLQFACNLGHARCIEESKARFALMKNNVWINPRLRRSVYMVGIREGDRSDYEFLLNRFMNSNYANDQLEMLRGMAATRDPTWLNEYLAFTLTKEVRSHDKANSFNYALLGNHENAWHILQFVKNNINEIRLAYVEDAPARPVHTIMSNLASYLDEAGLDEYEQWLVSTQTGTLQYATAMSAINSARVNIAWGTNNVDIVLEAARDSATKTLTSVTMLIAMVLLALSFNSFSDMFIKVFILSALFALACTEIPLDIEEPIYLNDIDESIYRIPEDLDPIHFEVEITPFFEATATREAFTFDGIVTIELRAINTVSALIIQENVRDIVGVSLTNENGAPINVNVTNPFDRIREFHFLRINLADGVTLVSGQVYILRIVYIGNINETPLSRGVFRGKYYDDDGNVHWYAATHLQPVNSRQAFPSFDEPGFKSTFDIIINRPANFGETYSNMAIKETINMGDRVKEIFYTTPRMSAYLVTFHISEEFTVIADNNDTERSYRILARPNARGQGEYALEVGPPLTKWLEDYFGIDYYTMEENMKNDQIASPYWASGATENWGLVTYREVRLLYQEGETNAFDKKYIGTITAHELAHKWFGNLITCRWWDNVWINEGFASYFEYFAMDGVDKTMELADQFIVMYLQSALSADQSAGTRALQHTVNSPTQVTGHFSGISYSKGASLLLMLKHFVSEPTFKKALNKFLVERSYEHAFPVHLYEAFARAVAEDNTFSSNFDIAEFMRIWVEEPGSPLITVNVNMNTGVMNITQERFFINPASTQTNQTWQIPLTYTTGNSPNFENLNYDAIMTQRNMQIQKAAGHEWVIFNVQQQGIYRVNYDTHNWEMLADALSADHERIHHLNRAQIVDDVFALMRAEKITYDLGFKVLDFLKKDTSFYSWYPAITGFNWLRNRFLHLPGSLADFDAILYEFLEAVIADLTYDVDPSEPLTRTLNRFFVLSFACNIGHSACISDAVQKFDVMRTSNAAVNPNIRRHVFCQGILDGGYEAWDYIYERRKRSNNQADEVVMLRALGCTTDDRARQRYLSMILNDDDVKAQDSVNAFTFFYMGDRSNAQVALDFIKTRVDDVRRTVVLDAWFNNILSNLASYLDEDGLEDMDQWLRANQDTIPNFNVGLNAITSARNNIRWGTERASMIIRAARGDNRILKMNLISYCANMLLKTIISAAVCFIICLKEHVKYVSLSTVSDTIFIPSENATNQIKLHSEDLSFNVSNVIVSYTNGTVLTLDSSNPLEFDANYSFAYINLLTVLAVGEEYTMSITYKGPIRTDLSGFYRNYYYENGVKKWLGATQLESTNARKVYPCFDEPDLKAKFNLAIDRPQTYKPCLANTRLMTSELQPNGYIRDTFAPTPVMSTYLVAFLISEFEGRVTENGTREFGVYSRPEALNQSAYAFDFGERVVNALGDYYGIDYYDVDGNLRLDHVALIDFRAGAMENWGLIKYRESLLLYVEGESSPYYKYRVAQIIAHETTHMWFGNLVTCHWWSNTWLNEGFANYFQDYITAMIEPEVASGNMLVTSSVYAAYDADDNPSSPPISNENVNSPAEISGHFGTITYQKAGSVIRMMHHLIGDEAFRTGLHNYLNTNMFSAGYPNKMYEALEAGVASSNNSLSAYPGSTITEVMSSWITQSGHPVLDVYIDYSNDIITLNQKRFYLNASYNSNEIYMIPITYATKHNPDFSNTKPAFIMNNKTYEFTVANISQDHSWVIFNVQETGFYRVNYDEHSWQIITSALLDDREQIYYLNRAKIVNDLFALYYADEIHFDRLFETLKFLKKETDFSVWYAAVRGLKKLWTSYLGDNAIEEIEELSLELMDNIITTLGYEDKVNDDFETVRNRMMILDLACKFGHQGCIDYVVNLYHKLRDEGAAIPPSLRQVSYCNGLRFGNGSDFEFLWRRMSTTNVANEARTIGEVLGCSTDENSLKRFLVSMTEEDSPIMYQDVTVPLSGVLTNYSHLHIVMDGLKNNYTLWSTIYPSMETVVVTVASALRTEKDFTEFNAWLSQCTTCTQQIKNSGLSALSGARASKAWADNHRDEILKTLGNHSSLVTPSLLLLFIVTVLQCFEF</sequence>
<name>A0ACC1D415_9NEOP</name>
<keyword evidence="2" id="KW-1185">Reference proteome</keyword>
<dbReference type="Proteomes" id="UP000824533">
    <property type="component" value="Linkage Group LG09"/>
</dbReference>
<reference evidence="1 2" key="1">
    <citation type="journal article" date="2021" name="Front. Genet.">
        <title>Chromosome-Level Genome Assembly Reveals Significant Gene Expansion in the Toll and IMD Signaling Pathways of Dendrolimus kikuchii.</title>
        <authorList>
            <person name="Zhou J."/>
            <person name="Wu P."/>
            <person name="Xiong Z."/>
            <person name="Liu N."/>
            <person name="Zhao N."/>
            <person name="Ji M."/>
            <person name="Qiu Y."/>
            <person name="Yang B."/>
        </authorList>
    </citation>
    <scope>NUCLEOTIDE SEQUENCE [LARGE SCALE GENOMIC DNA]</scope>
    <source>
        <strain evidence="1">Ann1</strain>
    </source>
</reference>
<accession>A0ACC1D415</accession>
<comment type="caution">
    <text evidence="1">The sequence shown here is derived from an EMBL/GenBank/DDBJ whole genome shotgun (WGS) entry which is preliminary data.</text>
</comment>
<evidence type="ECO:0000313" key="1">
    <source>
        <dbReference type="EMBL" id="KAJ0178638.1"/>
    </source>
</evidence>
<gene>
    <name evidence="1" type="ORF">K1T71_005413</name>
</gene>